<evidence type="ECO:0000313" key="10">
    <source>
        <dbReference type="EMBL" id="CAI2359611.1"/>
    </source>
</evidence>
<feature type="transmembrane region" description="Helical" evidence="8">
    <location>
        <begin position="20"/>
        <end position="36"/>
    </location>
</feature>
<feature type="transmembrane region" description="Helical" evidence="8">
    <location>
        <begin position="91"/>
        <end position="109"/>
    </location>
</feature>
<sequence>MTLVCSKQIIKLMYARVVEMKLHVFLPLLVGITMVIDMTSNDNGEQAENTRQLFLDDITDDLDWRKPLHQVAAGLVFLAWLQWYSFLFRSLLIAGEICFIVWAFVYPSKLELDTIIWNGVLIVINLVHILMFMLSFVKPKLTQKEREIYQQDFKLYFREGDFKQLMKHAEVEVVVTPQAFTKQNEEITHLYYCHIISKGSKCSASQNNKQIYSVKNADWLAIYDSYSALNSDKVVSWKQRIECEFSDNSAHIEVVKFDLQKLRQYFAKKQSVRVKNSFYAYWFHKRSQHLQEGPCPPSIIYKNARECTIDYVESFSKKKSKSKSKKGAKQGSGVSIPIKNMRYISNTKTSASPFNKNQGQHDYKSKKKTRSFSIMNNTYPRAPPFIHPENDKSYCSNEACSFCEMGSFDITTPIANETQDYLQGNEHVFTRGYANTDSKTDRRVQFT</sequence>
<keyword evidence="11" id="KW-1185">Reference proteome</keyword>
<feature type="compositionally biased region" description="Polar residues" evidence="7">
    <location>
        <begin position="349"/>
        <end position="360"/>
    </location>
</feature>
<dbReference type="InterPro" id="IPR006916">
    <property type="entry name" value="POPDC1-3"/>
</dbReference>
<evidence type="ECO:0000256" key="2">
    <source>
        <dbReference type="ARBA" id="ARBA00004236"/>
    </source>
</evidence>
<protein>
    <recommendedName>
        <fullName evidence="9">POPDC1-3 domain-containing protein</fullName>
    </recommendedName>
</protein>
<evidence type="ECO:0000313" key="11">
    <source>
        <dbReference type="Proteomes" id="UP001295684"/>
    </source>
</evidence>
<feature type="transmembrane region" description="Helical" evidence="8">
    <location>
        <begin position="115"/>
        <end position="137"/>
    </location>
</feature>
<dbReference type="GO" id="GO:0005886">
    <property type="term" value="C:plasma membrane"/>
    <property type="evidence" value="ECO:0007669"/>
    <property type="project" value="UniProtKB-SubCell"/>
</dbReference>
<evidence type="ECO:0000256" key="3">
    <source>
        <dbReference type="ARBA" id="ARBA00022475"/>
    </source>
</evidence>
<organism evidence="10 11">
    <name type="scientific">Euplotes crassus</name>
    <dbReference type="NCBI Taxonomy" id="5936"/>
    <lineage>
        <taxon>Eukaryota</taxon>
        <taxon>Sar</taxon>
        <taxon>Alveolata</taxon>
        <taxon>Ciliophora</taxon>
        <taxon>Intramacronucleata</taxon>
        <taxon>Spirotrichea</taxon>
        <taxon>Hypotrichia</taxon>
        <taxon>Euplotida</taxon>
        <taxon>Euplotidae</taxon>
        <taxon>Moneuplotes</taxon>
    </lineage>
</organism>
<keyword evidence="4 8" id="KW-0812">Transmembrane</keyword>
<evidence type="ECO:0000256" key="5">
    <source>
        <dbReference type="ARBA" id="ARBA00022989"/>
    </source>
</evidence>
<evidence type="ECO:0000256" key="7">
    <source>
        <dbReference type="SAM" id="MobiDB-lite"/>
    </source>
</evidence>
<dbReference type="Pfam" id="PF04831">
    <property type="entry name" value="POPDC1-3"/>
    <property type="match status" value="1"/>
</dbReference>
<feature type="domain" description="POPDC1-3" evidence="9">
    <location>
        <begin position="68"/>
        <end position="208"/>
    </location>
</feature>
<dbReference type="InterPro" id="IPR055272">
    <property type="entry name" value="POPDC1-3_dom"/>
</dbReference>
<feature type="region of interest" description="Disordered" evidence="7">
    <location>
        <begin position="349"/>
        <end position="368"/>
    </location>
</feature>
<dbReference type="EMBL" id="CAMPGE010000850">
    <property type="protein sequence ID" value="CAI2359611.1"/>
    <property type="molecule type" value="Genomic_DNA"/>
</dbReference>
<dbReference type="PANTHER" id="PTHR12101">
    <property type="entry name" value="POPEYE DOMAIN CONTAINING PROTEIN"/>
    <property type="match status" value="1"/>
</dbReference>
<dbReference type="Proteomes" id="UP001295684">
    <property type="component" value="Unassembled WGS sequence"/>
</dbReference>
<dbReference type="PANTHER" id="PTHR12101:SF17">
    <property type="entry name" value="BLOOD VESSEL EPICARDIAL SUBSTANCE"/>
    <property type="match status" value="1"/>
</dbReference>
<gene>
    <name evidence="10" type="ORF">ECRASSUSDP1_LOCUS903</name>
</gene>
<evidence type="ECO:0000256" key="1">
    <source>
        <dbReference type="ARBA" id="ARBA00004141"/>
    </source>
</evidence>
<evidence type="ECO:0000256" key="6">
    <source>
        <dbReference type="ARBA" id="ARBA00023136"/>
    </source>
</evidence>
<accession>A0AAD1X6L4</accession>
<reference evidence="10" key="1">
    <citation type="submission" date="2023-07" db="EMBL/GenBank/DDBJ databases">
        <authorList>
            <consortium name="AG Swart"/>
            <person name="Singh M."/>
            <person name="Singh A."/>
            <person name="Seah K."/>
            <person name="Emmerich C."/>
        </authorList>
    </citation>
    <scope>NUCLEOTIDE SEQUENCE</scope>
    <source>
        <strain evidence="10">DP1</strain>
    </source>
</reference>
<evidence type="ECO:0000256" key="8">
    <source>
        <dbReference type="SAM" id="Phobius"/>
    </source>
</evidence>
<keyword evidence="5 8" id="KW-1133">Transmembrane helix</keyword>
<dbReference type="GO" id="GO:0030552">
    <property type="term" value="F:cAMP binding"/>
    <property type="evidence" value="ECO:0007669"/>
    <property type="project" value="TreeGrafter"/>
</dbReference>
<proteinExistence type="predicted"/>
<dbReference type="AlphaFoldDB" id="A0AAD1X6L4"/>
<comment type="caution">
    <text evidence="10">The sequence shown here is derived from an EMBL/GenBank/DDBJ whole genome shotgun (WGS) entry which is preliminary data.</text>
</comment>
<keyword evidence="3" id="KW-1003">Cell membrane</keyword>
<keyword evidence="6 8" id="KW-0472">Membrane</keyword>
<evidence type="ECO:0000259" key="9">
    <source>
        <dbReference type="Pfam" id="PF04831"/>
    </source>
</evidence>
<evidence type="ECO:0000256" key="4">
    <source>
        <dbReference type="ARBA" id="ARBA00022692"/>
    </source>
</evidence>
<name>A0AAD1X6L4_EUPCR</name>
<comment type="subcellular location">
    <subcellularLocation>
        <location evidence="2">Cell membrane</location>
    </subcellularLocation>
    <subcellularLocation>
        <location evidence="1">Membrane</location>
        <topology evidence="1">Multi-pass membrane protein</topology>
    </subcellularLocation>
</comment>